<organism evidence="9">
    <name type="scientific">Cladocopium goreaui</name>
    <dbReference type="NCBI Taxonomy" id="2562237"/>
    <lineage>
        <taxon>Eukaryota</taxon>
        <taxon>Sar</taxon>
        <taxon>Alveolata</taxon>
        <taxon>Dinophyceae</taxon>
        <taxon>Suessiales</taxon>
        <taxon>Symbiodiniaceae</taxon>
        <taxon>Cladocopium</taxon>
    </lineage>
</organism>
<dbReference type="InterPro" id="IPR036259">
    <property type="entry name" value="MFS_trans_sf"/>
</dbReference>
<evidence type="ECO:0000256" key="2">
    <source>
        <dbReference type="ARBA" id="ARBA00022692"/>
    </source>
</evidence>
<dbReference type="PROSITE" id="PS50146">
    <property type="entry name" value="DAGK"/>
    <property type="match status" value="1"/>
</dbReference>
<dbReference type="InterPro" id="IPR018490">
    <property type="entry name" value="cNMP-bd_dom_sf"/>
</dbReference>
<feature type="transmembrane region" description="Helical" evidence="6">
    <location>
        <begin position="742"/>
        <end position="761"/>
    </location>
</feature>
<feature type="region of interest" description="Disordered" evidence="5">
    <location>
        <begin position="94"/>
        <end position="130"/>
    </location>
</feature>
<feature type="transmembrane region" description="Helical" evidence="6">
    <location>
        <begin position="914"/>
        <end position="939"/>
    </location>
</feature>
<dbReference type="Pfam" id="PF07690">
    <property type="entry name" value="MFS_1"/>
    <property type="match status" value="1"/>
</dbReference>
<keyword evidence="3 6" id="KW-1133">Transmembrane helix</keyword>
<feature type="domain" description="Major facilitator superfamily (MFS) profile" evidence="8">
    <location>
        <begin position="611"/>
        <end position="1005"/>
    </location>
</feature>
<evidence type="ECO:0000259" key="7">
    <source>
        <dbReference type="PROSITE" id="PS50146"/>
    </source>
</evidence>
<evidence type="ECO:0000256" key="1">
    <source>
        <dbReference type="ARBA" id="ARBA00004141"/>
    </source>
</evidence>
<comment type="subcellular location">
    <subcellularLocation>
        <location evidence="1">Membrane</location>
        <topology evidence="1">Multi-pass membrane protein</topology>
    </subcellularLocation>
</comment>
<dbReference type="Proteomes" id="UP001152797">
    <property type="component" value="Unassembled WGS sequence"/>
</dbReference>
<feature type="transmembrane region" description="Helical" evidence="6">
    <location>
        <begin position="179"/>
        <end position="200"/>
    </location>
</feature>
<feature type="region of interest" description="Disordered" evidence="5">
    <location>
        <begin position="1661"/>
        <end position="1684"/>
    </location>
</feature>
<dbReference type="InterPro" id="IPR001206">
    <property type="entry name" value="Diacylglycerol_kinase_cat_dom"/>
</dbReference>
<keyword evidence="4 6" id="KW-0472">Membrane</keyword>
<reference evidence="9" key="1">
    <citation type="submission" date="2022-10" db="EMBL/GenBank/DDBJ databases">
        <authorList>
            <person name="Chen Y."/>
            <person name="Dougan E. K."/>
            <person name="Chan C."/>
            <person name="Rhodes N."/>
            <person name="Thang M."/>
        </authorList>
    </citation>
    <scope>NUCLEOTIDE SEQUENCE</scope>
</reference>
<dbReference type="OrthoDB" id="3853857at2759"/>
<dbReference type="SUPFAM" id="SSF51206">
    <property type="entry name" value="cAMP-binding domain-like"/>
    <property type="match status" value="1"/>
</dbReference>
<feature type="transmembrane region" description="Helical" evidence="6">
    <location>
        <begin position="856"/>
        <end position="878"/>
    </location>
</feature>
<dbReference type="PANTHER" id="PTHR10924:SF6">
    <property type="entry name" value="SOLUTE CARRIER FAMILY 49 MEMBER A3"/>
    <property type="match status" value="1"/>
</dbReference>
<evidence type="ECO:0000313" key="11">
    <source>
        <dbReference type="Proteomes" id="UP001152797"/>
    </source>
</evidence>
<dbReference type="Gene3D" id="1.20.1250.20">
    <property type="entry name" value="MFS general substrate transporter like domains"/>
    <property type="match status" value="2"/>
</dbReference>
<feature type="transmembrane region" description="Helical" evidence="6">
    <location>
        <begin position="767"/>
        <end position="785"/>
    </location>
</feature>
<feature type="region of interest" description="Disordered" evidence="5">
    <location>
        <begin position="1073"/>
        <end position="1092"/>
    </location>
</feature>
<feature type="transmembrane region" description="Helical" evidence="6">
    <location>
        <begin position="819"/>
        <end position="844"/>
    </location>
</feature>
<feature type="transmembrane region" description="Helical" evidence="6">
    <location>
        <begin position="1120"/>
        <end position="1140"/>
    </location>
</feature>
<accession>A0A9P1BTL6</accession>
<dbReference type="InterPro" id="IPR011701">
    <property type="entry name" value="MFS"/>
</dbReference>
<feature type="transmembrane region" description="Helical" evidence="6">
    <location>
        <begin position="644"/>
        <end position="661"/>
    </location>
</feature>
<feature type="transmembrane region" description="Helical" evidence="6">
    <location>
        <begin position="212"/>
        <end position="232"/>
    </location>
</feature>
<keyword evidence="2 6" id="KW-0812">Transmembrane</keyword>
<feature type="compositionally biased region" description="Low complexity" evidence="5">
    <location>
        <begin position="1667"/>
        <end position="1677"/>
    </location>
</feature>
<evidence type="ECO:0000259" key="8">
    <source>
        <dbReference type="PROSITE" id="PS50850"/>
    </source>
</evidence>
<evidence type="ECO:0000256" key="4">
    <source>
        <dbReference type="ARBA" id="ARBA00023136"/>
    </source>
</evidence>
<proteinExistence type="predicted"/>
<evidence type="ECO:0000313" key="10">
    <source>
        <dbReference type="EMBL" id="CAL1132422.1"/>
    </source>
</evidence>
<dbReference type="GO" id="GO:0016301">
    <property type="term" value="F:kinase activity"/>
    <property type="evidence" value="ECO:0007669"/>
    <property type="project" value="InterPro"/>
</dbReference>
<reference evidence="10" key="2">
    <citation type="submission" date="2024-04" db="EMBL/GenBank/DDBJ databases">
        <authorList>
            <person name="Chen Y."/>
            <person name="Shah S."/>
            <person name="Dougan E. K."/>
            <person name="Thang M."/>
            <person name="Chan C."/>
        </authorList>
    </citation>
    <scope>NUCLEOTIDE SEQUENCE [LARGE SCALE GENOMIC DNA]</scope>
</reference>
<evidence type="ECO:0000313" key="9">
    <source>
        <dbReference type="EMBL" id="CAI3979047.1"/>
    </source>
</evidence>
<dbReference type="InterPro" id="IPR016064">
    <property type="entry name" value="NAD/diacylglycerol_kinase_sf"/>
</dbReference>
<dbReference type="Pfam" id="PF00781">
    <property type="entry name" value="DAGK_cat"/>
    <property type="match status" value="1"/>
</dbReference>
<feature type="transmembrane region" description="Helical" evidence="6">
    <location>
        <begin position="1152"/>
        <end position="1174"/>
    </location>
</feature>
<feature type="transmembrane region" description="Helical" evidence="6">
    <location>
        <begin position="885"/>
        <end position="908"/>
    </location>
</feature>
<dbReference type="GO" id="GO:0016020">
    <property type="term" value="C:membrane"/>
    <property type="evidence" value="ECO:0007669"/>
    <property type="project" value="UniProtKB-SubCell"/>
</dbReference>
<evidence type="ECO:0000256" key="3">
    <source>
        <dbReference type="ARBA" id="ARBA00022989"/>
    </source>
</evidence>
<dbReference type="EMBL" id="CAMXCT010000454">
    <property type="protein sequence ID" value="CAI3979047.1"/>
    <property type="molecule type" value="Genomic_DNA"/>
</dbReference>
<dbReference type="GO" id="GO:0005216">
    <property type="term" value="F:monoatomic ion channel activity"/>
    <property type="evidence" value="ECO:0007669"/>
    <property type="project" value="InterPro"/>
</dbReference>
<dbReference type="InterPro" id="IPR017438">
    <property type="entry name" value="ATP-NAD_kinase_N"/>
</dbReference>
<comment type="caution">
    <text evidence="9">The sequence shown here is derived from an EMBL/GenBank/DDBJ whole genome shotgun (WGS) entry which is preliminary data.</text>
</comment>
<dbReference type="InterPro" id="IPR020846">
    <property type="entry name" value="MFS_dom"/>
</dbReference>
<dbReference type="InterPro" id="IPR049680">
    <property type="entry name" value="FLVCR1-2_SLC49-like"/>
</dbReference>
<keyword evidence="11" id="KW-1185">Reference proteome</keyword>
<dbReference type="EMBL" id="CAMXCT020000454">
    <property type="protein sequence ID" value="CAL1132422.1"/>
    <property type="molecule type" value="Genomic_DNA"/>
</dbReference>
<feature type="transmembrane region" description="Helical" evidence="6">
    <location>
        <begin position="1342"/>
        <end position="1363"/>
    </location>
</feature>
<feature type="transmembrane region" description="Helical" evidence="6">
    <location>
        <begin position="982"/>
        <end position="1000"/>
    </location>
</feature>
<feature type="transmembrane region" description="Helical" evidence="6">
    <location>
        <begin position="1272"/>
        <end position="1290"/>
    </location>
</feature>
<dbReference type="SUPFAM" id="SSF103473">
    <property type="entry name" value="MFS general substrate transporter"/>
    <property type="match status" value="1"/>
</dbReference>
<feature type="domain" description="DAGKc" evidence="7">
    <location>
        <begin position="261"/>
        <end position="411"/>
    </location>
</feature>
<name>A0A9P1BTL6_9DINO</name>
<dbReference type="PROSITE" id="PS50850">
    <property type="entry name" value="MFS"/>
    <property type="match status" value="1"/>
</dbReference>
<gene>
    <name evidence="9" type="ORF">C1SCF055_LOCUS7033</name>
</gene>
<dbReference type="SUPFAM" id="SSF81324">
    <property type="entry name" value="Voltage-gated potassium channels"/>
    <property type="match status" value="1"/>
</dbReference>
<dbReference type="Gene3D" id="2.60.120.10">
    <property type="entry name" value="Jelly Rolls"/>
    <property type="match status" value="1"/>
</dbReference>
<feature type="transmembrane region" description="Helical" evidence="6">
    <location>
        <begin position="951"/>
        <end position="970"/>
    </location>
</feature>
<dbReference type="PANTHER" id="PTHR10924">
    <property type="entry name" value="MAJOR FACILITATOR SUPERFAMILY PROTEIN-RELATED"/>
    <property type="match status" value="1"/>
</dbReference>
<sequence length="1684" mass="184772">MHSASLRLIFQSAQLHLGEKSFGRWLSCFQHASNVECSNSCSSDIAGCAWQRPFLLQDSISSGNKSTESTDFDAILWEGFEALAKKVQEHHEYLKARSAKPGRGPDDENQPAPSGDPQVLPSREPERGSMSRLPVLDEEVEANPAAPLSSSGDLAVANVEDETRERLGVPGCCDRSCELISRCCSCCILGVVLPVLLLSASGDFGQLIWRELASILGVALLVVALAFCCCSLRHTCCEGMFNLPEPAPLVPPLCKNSQKTISVQRVLLIYNPNAGKRQAELILNGVVLPGLRKRGIDCDVVATERVGHACEIGMTSDLRSYQAAVTLGGDGTFHELVNGILARKDGQRVAVSLIPLGTGNGLSATLRQNMQRRGEEVSVWSELDSVLEWSLERIAGGRLASVDLLEVEVMNKRLVAVMQVYVGLLAELDLVAEPLRWMGPARFDLTSVWMILRKQAHPLECKLTFADGTSHACNLSCIGASVGLCQHFDDKLRAVPQAQLDDGLVEFSSISSDASVDQLMAGFLKLARGAHTEDQAIWESKQVTAVELRFERPGLFNVDGEVLEHDGLLRLRVLPGMMEMLVGKEEAESAAPAEDARHTAPWGADRKRWRMLALYALGCMANQAMWIGFAPIEAEVMDTFGASSTWVNLLSLVFMIVYLPANFPASYAMDVLGCRHALIIGATLQTVGALIRCVKPAAPGSAYLVMAGQTLAALGQPFFTDMPPKIAVDWFPPYQRVMADTIASLSMPIGAALGFVLPSAFGLQNMLYVHLIWTSAALLLILFCFNSSPSRPPSPESSHQHAGKSFGKELQAALCNGRLWCLICSFACGLGSFNTLSTLAAQLVGPFGFNSDAASAFGVACTVGGVVGAAVMSVIVGLTGKHKPVLATCCVNCVIFSALATLTVVYLGNSSRGFTLLLVAFAGLGFSATPLMPISFEAAVVVGHPTGEGTLAGLCMSGGQVLGITQTLLIGELLQRNRATTAWMLSGGLFVVALLAVCLFNPKKEAFTLPDERSECSAARRVMTEPATVKADEAGTTDRKYDLLKRWKTMEGLKSQDPSAVVATALYQQDETDESIEGSDAEDTSSDCGGPPGPARRCVKRVNTCMTPWMLSPNSVVRSCWDSLACFFVIYECIMIPLAFFDFGESTFLDVIGWIVRLFWSIDFPLSCFTGYNLPGERIEMRPMKVLPHYAKTWMSLDVSMLCVDWAEVAIGGVGSLNAARMGKTVKSLRMIRMMRLWRLLNVNRLPDSVRVLIHHYFQSEVSRIVLDICKILLFLVWINHVLACCWYGIADSVTADDNSWLQSPQFQDQKTVYLYVTCFHWSLTQFASSTDVFPANVYERTFAVCSLVFCFIFSASIVSSITTSMTRLSIARSKETTKLAALKEYLREHHITSRTALRVQRNAQYALQEQKRHTPEEDIELLTFLSEPLWVELRYEISMPALRKSGFFQILEQESPAFTRRLCYKALENTMLSKADILFVQGAQHVSEMFFFTDGKLIYFRDSEVGLNRKASSQRQNIMRKKEKVSIGLGDFACEAALWTDWSHCGTMRAKTQCTVLKLNAEEFHTTSSQFKETVQALKNYGRRFVKHLNSKDRLELTDLVDVEWDSSEVARESFTTAAEQENGGRTGTALKRGASINNFFRADERPSWLNSFLGRTAATRAKVRPSVAASSPVVPTGESEDR</sequence>
<dbReference type="Gene3D" id="1.10.287.70">
    <property type="match status" value="1"/>
</dbReference>
<dbReference type="SMART" id="SM00046">
    <property type="entry name" value="DAGKc"/>
    <property type="match status" value="1"/>
</dbReference>
<dbReference type="EMBL" id="CAMXCT030000454">
    <property type="protein sequence ID" value="CAL4766359.1"/>
    <property type="molecule type" value="Genomic_DNA"/>
</dbReference>
<dbReference type="Gene3D" id="3.40.50.10330">
    <property type="entry name" value="Probable inorganic polyphosphate/atp-NAD kinase, domain 1"/>
    <property type="match status" value="1"/>
</dbReference>
<feature type="compositionally biased region" description="Acidic residues" evidence="5">
    <location>
        <begin position="1073"/>
        <end position="1085"/>
    </location>
</feature>
<evidence type="ECO:0000256" key="5">
    <source>
        <dbReference type="SAM" id="MobiDB-lite"/>
    </source>
</evidence>
<dbReference type="InterPro" id="IPR014710">
    <property type="entry name" value="RmlC-like_jellyroll"/>
</dbReference>
<feature type="transmembrane region" description="Helical" evidence="6">
    <location>
        <begin position="612"/>
        <end position="632"/>
    </location>
</feature>
<dbReference type="Gene3D" id="2.60.200.40">
    <property type="match status" value="1"/>
</dbReference>
<protein>
    <submittedName>
        <fullName evidence="9">Uncharacterized protein</fullName>
    </submittedName>
</protein>
<dbReference type="SUPFAM" id="SSF111331">
    <property type="entry name" value="NAD kinase/diacylglycerol kinase-like"/>
    <property type="match status" value="1"/>
</dbReference>
<evidence type="ECO:0000256" key="6">
    <source>
        <dbReference type="SAM" id="Phobius"/>
    </source>
</evidence>